<dbReference type="RefSeq" id="WP_003111807.1">
    <property type="nucleotide sequence ID" value="NZ_AP014651.1"/>
</dbReference>
<comment type="subcellular location">
    <subcellularLocation>
        <location evidence="1">Membrane</location>
        <topology evidence="1">Multi-pass membrane protein</topology>
    </subcellularLocation>
</comment>
<feature type="transmembrane region" description="Helical" evidence="6">
    <location>
        <begin position="97"/>
        <end position="114"/>
    </location>
</feature>
<comment type="similarity">
    <text evidence="2">Belongs to the GtrA family.</text>
</comment>
<dbReference type="AlphaFoldDB" id="A0A0C6F2W6"/>
<accession>A0A0C6F2W6</accession>
<name>A0A0C6F2W6_PSEAI</name>
<proteinExistence type="inferred from homology"/>
<keyword evidence="4 6" id="KW-1133">Transmembrane helix</keyword>
<dbReference type="InterPro" id="IPR007267">
    <property type="entry name" value="GtrA_DPMS_TM"/>
</dbReference>
<evidence type="ECO:0000256" key="6">
    <source>
        <dbReference type="SAM" id="Phobius"/>
    </source>
</evidence>
<dbReference type="Pfam" id="PF04138">
    <property type="entry name" value="GtrA_DPMS_TM"/>
    <property type="match status" value="1"/>
</dbReference>
<feature type="domain" description="GtrA/DPMS transmembrane" evidence="7">
    <location>
        <begin position="5"/>
        <end position="119"/>
    </location>
</feature>
<evidence type="ECO:0000313" key="9">
    <source>
        <dbReference type="Proteomes" id="UP000433532"/>
    </source>
</evidence>
<evidence type="ECO:0000256" key="5">
    <source>
        <dbReference type="ARBA" id="ARBA00023136"/>
    </source>
</evidence>
<dbReference type="EMBL" id="WOAD01000002">
    <property type="protein sequence ID" value="MUI34398.1"/>
    <property type="molecule type" value="Genomic_DNA"/>
</dbReference>
<evidence type="ECO:0000256" key="1">
    <source>
        <dbReference type="ARBA" id="ARBA00004141"/>
    </source>
</evidence>
<evidence type="ECO:0000313" key="8">
    <source>
        <dbReference type="EMBL" id="MUI34398.1"/>
    </source>
</evidence>
<protein>
    <submittedName>
        <fullName evidence="8">GtrA family protein</fullName>
    </submittedName>
</protein>
<dbReference type="PANTHER" id="PTHR38459:SF1">
    <property type="entry name" value="PROPHAGE BACTOPRENOL-LINKED GLUCOSE TRANSLOCASE HOMOLOG"/>
    <property type="match status" value="1"/>
</dbReference>
<keyword evidence="5 6" id="KW-0472">Membrane</keyword>
<dbReference type="GO" id="GO:0005886">
    <property type="term" value="C:plasma membrane"/>
    <property type="evidence" value="ECO:0007669"/>
    <property type="project" value="TreeGrafter"/>
</dbReference>
<feature type="transmembrane region" description="Helical" evidence="6">
    <location>
        <begin position="28"/>
        <end position="49"/>
    </location>
</feature>
<evidence type="ECO:0000256" key="3">
    <source>
        <dbReference type="ARBA" id="ARBA00022692"/>
    </source>
</evidence>
<evidence type="ECO:0000256" key="4">
    <source>
        <dbReference type="ARBA" id="ARBA00022989"/>
    </source>
</evidence>
<dbReference type="InterPro" id="IPR051401">
    <property type="entry name" value="GtrA_CellWall_Glycosyl"/>
</dbReference>
<reference evidence="8 9" key="1">
    <citation type="submission" date="2019-11" db="EMBL/GenBank/DDBJ databases">
        <title>Genomes of ocular Pseudomonas aeruginosa isolates.</title>
        <authorList>
            <person name="Khan M."/>
            <person name="Rice S.A."/>
            <person name="Willcox M.D.P."/>
            <person name="Stapleton F."/>
        </authorList>
    </citation>
    <scope>NUCLEOTIDE SEQUENCE [LARGE SCALE GENOMIC DNA]</scope>
    <source>
        <strain evidence="8 9">PA221</strain>
    </source>
</reference>
<comment type="caution">
    <text evidence="8">The sequence shown here is derived from an EMBL/GenBank/DDBJ whole genome shotgun (WGS) entry which is preliminary data.</text>
</comment>
<organism evidence="8 9">
    <name type="scientific">Pseudomonas aeruginosa</name>
    <dbReference type="NCBI Taxonomy" id="287"/>
    <lineage>
        <taxon>Bacteria</taxon>
        <taxon>Pseudomonadati</taxon>
        <taxon>Pseudomonadota</taxon>
        <taxon>Gammaproteobacteria</taxon>
        <taxon>Pseudomonadales</taxon>
        <taxon>Pseudomonadaceae</taxon>
        <taxon>Pseudomonas</taxon>
    </lineage>
</organism>
<dbReference type="PANTHER" id="PTHR38459">
    <property type="entry name" value="PROPHAGE BACTOPRENOL-LINKED GLUCOSE TRANSLOCASE HOMOLOG"/>
    <property type="match status" value="1"/>
</dbReference>
<sequence length="120" mass="12636">MLLGRFVSVGAGATAVHYLVLTLLVEGFAVGAAVAAATGASCGALAAYLGHRRKTFRHRGPVFRSLPRFFAVSLLCVLGNAVLVLLLGDLAGLDYRLAQLAATGALLLATYHLHRLWTFS</sequence>
<evidence type="ECO:0000256" key="2">
    <source>
        <dbReference type="ARBA" id="ARBA00009399"/>
    </source>
</evidence>
<feature type="transmembrane region" description="Helical" evidence="6">
    <location>
        <begin position="69"/>
        <end position="91"/>
    </location>
</feature>
<dbReference type="GO" id="GO:0000271">
    <property type="term" value="P:polysaccharide biosynthetic process"/>
    <property type="evidence" value="ECO:0007669"/>
    <property type="project" value="InterPro"/>
</dbReference>
<evidence type="ECO:0000259" key="7">
    <source>
        <dbReference type="Pfam" id="PF04138"/>
    </source>
</evidence>
<dbReference type="Proteomes" id="UP000433532">
    <property type="component" value="Unassembled WGS sequence"/>
</dbReference>
<gene>
    <name evidence="8" type="ORF">GNQ48_05210</name>
</gene>
<keyword evidence="3 6" id="KW-0812">Transmembrane</keyword>